<dbReference type="GO" id="GO:0046872">
    <property type="term" value="F:metal ion binding"/>
    <property type="evidence" value="ECO:0007669"/>
    <property type="project" value="UniProtKB-KW"/>
</dbReference>
<evidence type="ECO:0000259" key="4">
    <source>
        <dbReference type="PROSITE" id="PS51379"/>
    </source>
</evidence>
<evidence type="ECO:0000256" key="1">
    <source>
        <dbReference type="ARBA" id="ARBA00022723"/>
    </source>
</evidence>
<evidence type="ECO:0000313" key="6">
    <source>
        <dbReference type="Proteomes" id="UP000284598"/>
    </source>
</evidence>
<dbReference type="InterPro" id="IPR017896">
    <property type="entry name" value="4Fe4S_Fe-S-bd"/>
</dbReference>
<accession>A0A413S3D2</accession>
<feature type="domain" description="4Fe-4S ferredoxin-type" evidence="4">
    <location>
        <begin position="39"/>
        <end position="62"/>
    </location>
</feature>
<evidence type="ECO:0000256" key="3">
    <source>
        <dbReference type="ARBA" id="ARBA00023014"/>
    </source>
</evidence>
<dbReference type="EMBL" id="QSFO01000003">
    <property type="protein sequence ID" value="RHA56137.1"/>
    <property type="molecule type" value="Genomic_DNA"/>
</dbReference>
<dbReference type="Pfam" id="PF12838">
    <property type="entry name" value="Fer4_7"/>
    <property type="match status" value="1"/>
</dbReference>
<dbReference type="Proteomes" id="UP000284598">
    <property type="component" value="Unassembled WGS sequence"/>
</dbReference>
<sequence length="62" mass="6912">MKKKTILYNKKEECCGCMACYAVCPQKAIDIVIDEEGFEYPLINCEKCVGCGICLKVCPIKS</sequence>
<dbReference type="PANTHER" id="PTHR43193">
    <property type="match status" value="1"/>
</dbReference>
<dbReference type="GO" id="GO:0051536">
    <property type="term" value="F:iron-sulfur cluster binding"/>
    <property type="evidence" value="ECO:0007669"/>
    <property type="project" value="UniProtKB-KW"/>
</dbReference>
<dbReference type="PANTHER" id="PTHR43193:SF2">
    <property type="entry name" value="POLYFERREDOXIN PROTEIN FWDF"/>
    <property type="match status" value="1"/>
</dbReference>
<keyword evidence="3" id="KW-0411">Iron-sulfur</keyword>
<keyword evidence="1" id="KW-0479">Metal-binding</keyword>
<organism evidence="5 6">
    <name type="scientific">Eubacterium ventriosum</name>
    <dbReference type="NCBI Taxonomy" id="39496"/>
    <lineage>
        <taxon>Bacteria</taxon>
        <taxon>Bacillati</taxon>
        <taxon>Bacillota</taxon>
        <taxon>Clostridia</taxon>
        <taxon>Eubacteriales</taxon>
        <taxon>Eubacteriaceae</taxon>
        <taxon>Eubacterium</taxon>
    </lineage>
</organism>
<evidence type="ECO:0000256" key="2">
    <source>
        <dbReference type="ARBA" id="ARBA00023004"/>
    </source>
</evidence>
<proteinExistence type="predicted"/>
<dbReference type="PROSITE" id="PS51379">
    <property type="entry name" value="4FE4S_FER_2"/>
    <property type="match status" value="2"/>
</dbReference>
<dbReference type="RefSeq" id="WP_118024905.1">
    <property type="nucleotide sequence ID" value="NZ_CATZTO010000001.1"/>
</dbReference>
<name>A0A413S3D2_9FIRM</name>
<protein>
    <submittedName>
        <fullName evidence="5">4Fe-4S dicluster domain-containing protein</fullName>
    </submittedName>
</protein>
<gene>
    <name evidence="5" type="ORF">DW929_03370</name>
</gene>
<dbReference type="InterPro" id="IPR052977">
    <property type="entry name" value="Polyferredoxin-like_ET"/>
</dbReference>
<comment type="caution">
    <text evidence="5">The sequence shown here is derived from an EMBL/GenBank/DDBJ whole genome shotgun (WGS) entry which is preliminary data.</text>
</comment>
<dbReference type="Gene3D" id="3.30.70.20">
    <property type="match status" value="1"/>
</dbReference>
<keyword evidence="2" id="KW-0408">Iron</keyword>
<evidence type="ECO:0000313" key="5">
    <source>
        <dbReference type="EMBL" id="RHA56137.1"/>
    </source>
</evidence>
<dbReference type="AlphaFoldDB" id="A0A413S3D2"/>
<dbReference type="PROSITE" id="PS00198">
    <property type="entry name" value="4FE4S_FER_1"/>
    <property type="match status" value="2"/>
</dbReference>
<reference evidence="5 6" key="1">
    <citation type="submission" date="2018-08" db="EMBL/GenBank/DDBJ databases">
        <title>A genome reference for cultivated species of the human gut microbiota.</title>
        <authorList>
            <person name="Zou Y."/>
            <person name="Xue W."/>
            <person name="Luo G."/>
        </authorList>
    </citation>
    <scope>NUCLEOTIDE SEQUENCE [LARGE SCALE GENOMIC DNA]</scope>
    <source>
        <strain evidence="5 6">AM43-2</strain>
    </source>
</reference>
<feature type="domain" description="4Fe-4S ferredoxin-type" evidence="4">
    <location>
        <begin position="4"/>
        <end position="34"/>
    </location>
</feature>
<dbReference type="InterPro" id="IPR017900">
    <property type="entry name" value="4Fe4S_Fe_S_CS"/>
</dbReference>
<dbReference type="SUPFAM" id="SSF54862">
    <property type="entry name" value="4Fe-4S ferredoxins"/>
    <property type="match status" value="1"/>
</dbReference>